<dbReference type="GO" id="GO:0046872">
    <property type="term" value="F:metal ion binding"/>
    <property type="evidence" value="ECO:0007669"/>
    <property type="project" value="InterPro"/>
</dbReference>
<evidence type="ECO:0000256" key="1">
    <source>
        <dbReference type="ARBA" id="ARBA00022598"/>
    </source>
</evidence>
<keyword evidence="3 4" id="KW-0067">ATP-binding</keyword>
<dbReference type="RefSeq" id="WP_257787037.1">
    <property type="nucleotide sequence ID" value="NZ_CP017316.1"/>
</dbReference>
<evidence type="ECO:0000256" key="5">
    <source>
        <dbReference type="SAM" id="MobiDB-lite"/>
    </source>
</evidence>
<feature type="region of interest" description="Disordered" evidence="5">
    <location>
        <begin position="131"/>
        <end position="180"/>
    </location>
</feature>
<dbReference type="KEGG" id="srn:A4G23_02509"/>
<dbReference type="PATRIC" id="fig|285473.5.peg.2630"/>
<dbReference type="Gene3D" id="3.30.470.20">
    <property type="entry name" value="ATP-grasp fold, B domain"/>
    <property type="match status" value="1"/>
</dbReference>
<evidence type="ECO:0000313" key="7">
    <source>
        <dbReference type="EMBL" id="AOT59666.1"/>
    </source>
</evidence>
<dbReference type="EMBL" id="CP017316">
    <property type="protein sequence ID" value="AOT59666.1"/>
    <property type="molecule type" value="Genomic_DNA"/>
</dbReference>
<evidence type="ECO:0000313" key="8">
    <source>
        <dbReference type="Proteomes" id="UP000095349"/>
    </source>
</evidence>
<evidence type="ECO:0000256" key="2">
    <source>
        <dbReference type="ARBA" id="ARBA00022741"/>
    </source>
</evidence>
<sequence length="433" mass="44331">MTLVVLGADAAVARAAATLPADVVHVRLPGAAPLDVPAAAYHAADYQHGPTFLRFVDEVLRPLAPAAVVSLTELGLEPAAVAARRLGAAGVPPEVVRATRDKLEMRRLLERKAPHLNPPFAAGDDARAVAGLFAPDGGRGGGRGDGPGGHGGGHSGHGTRGGRPGHGPGGHRGGPRGAGAGALVVAKPVGGTGSHAVTLLRAAEDLPEDRRNRATLLERYVGGREFSVESLSSGGRHTFLGIAEKRTEGEAFVEVAHLMPPPSLGAAGRRRVERAVAELLDAVGLADGPAHTEVKVEGGRVTVIETHTRPGGDGIPDLVRLTRRVDWRRAALGWVLGVGPREEPGEAVAAAATVFVTAPPGRVASVAPRPEPAAWRLEHWDVPVEPGDPVTPLRSSADRLGTALLTAPGPAACAAAVTALRATPVVTTRPANT</sequence>
<dbReference type="Proteomes" id="UP000095349">
    <property type="component" value="Chromosome"/>
</dbReference>
<organism evidence="7 8">
    <name type="scientific">Streptomyces rubrolavendulae</name>
    <dbReference type="NCBI Taxonomy" id="285473"/>
    <lineage>
        <taxon>Bacteria</taxon>
        <taxon>Bacillati</taxon>
        <taxon>Actinomycetota</taxon>
        <taxon>Actinomycetes</taxon>
        <taxon>Kitasatosporales</taxon>
        <taxon>Streptomycetaceae</taxon>
        <taxon>Streptomyces</taxon>
    </lineage>
</organism>
<keyword evidence="8" id="KW-1185">Reference proteome</keyword>
<evidence type="ECO:0000259" key="6">
    <source>
        <dbReference type="PROSITE" id="PS50975"/>
    </source>
</evidence>
<proteinExistence type="predicted"/>
<dbReference type="GO" id="GO:0016874">
    <property type="term" value="F:ligase activity"/>
    <property type="evidence" value="ECO:0007669"/>
    <property type="project" value="UniProtKB-KW"/>
</dbReference>
<dbReference type="PROSITE" id="PS50975">
    <property type="entry name" value="ATP_GRASP"/>
    <property type="match status" value="1"/>
</dbReference>
<evidence type="ECO:0000256" key="4">
    <source>
        <dbReference type="PROSITE-ProRule" id="PRU00409"/>
    </source>
</evidence>
<dbReference type="GO" id="GO:0016829">
    <property type="term" value="F:lyase activity"/>
    <property type="evidence" value="ECO:0007669"/>
    <property type="project" value="UniProtKB-KW"/>
</dbReference>
<keyword evidence="2 4" id="KW-0547">Nucleotide-binding</keyword>
<dbReference type="Gene3D" id="3.40.50.20">
    <property type="match status" value="1"/>
</dbReference>
<dbReference type="InterPro" id="IPR011761">
    <property type="entry name" value="ATP-grasp"/>
</dbReference>
<dbReference type="SUPFAM" id="SSF56059">
    <property type="entry name" value="Glutathione synthetase ATP-binding domain-like"/>
    <property type="match status" value="1"/>
</dbReference>
<dbReference type="AlphaFoldDB" id="A0A1D8G2K2"/>
<name>A0A1D8G2K2_9ACTN</name>
<gene>
    <name evidence="7" type="ORF">A4G23_02509</name>
</gene>
<dbReference type="STRING" id="285473.A4G23_02509"/>
<dbReference type="GO" id="GO:0005524">
    <property type="term" value="F:ATP binding"/>
    <property type="evidence" value="ECO:0007669"/>
    <property type="project" value="UniProtKB-UniRule"/>
</dbReference>
<keyword evidence="7" id="KW-0456">Lyase</keyword>
<evidence type="ECO:0000256" key="3">
    <source>
        <dbReference type="ARBA" id="ARBA00022840"/>
    </source>
</evidence>
<feature type="domain" description="ATP-grasp" evidence="6">
    <location>
        <begin position="155"/>
        <end position="336"/>
    </location>
</feature>
<dbReference type="Pfam" id="PF13535">
    <property type="entry name" value="ATP-grasp_4"/>
    <property type="match status" value="1"/>
</dbReference>
<protein>
    <submittedName>
        <fullName evidence="7">Argininosuccinate lyase</fullName>
    </submittedName>
</protein>
<keyword evidence="1" id="KW-0436">Ligase</keyword>
<dbReference type="InterPro" id="IPR052032">
    <property type="entry name" value="ATP-dep_AA_Ligase"/>
</dbReference>
<dbReference type="PANTHER" id="PTHR43585:SF2">
    <property type="entry name" value="ATP-GRASP ENZYME FSQD"/>
    <property type="match status" value="1"/>
</dbReference>
<dbReference type="InterPro" id="IPR040570">
    <property type="entry name" value="LAL_C2"/>
</dbReference>
<accession>A0A1D8G2K2</accession>
<dbReference type="PANTHER" id="PTHR43585">
    <property type="entry name" value="FUMIPYRROLE BIOSYNTHESIS PROTEIN C"/>
    <property type="match status" value="1"/>
</dbReference>
<dbReference type="Pfam" id="PF18603">
    <property type="entry name" value="LAL_C2"/>
    <property type="match status" value="1"/>
</dbReference>
<reference evidence="7 8" key="1">
    <citation type="submission" date="2016-09" db="EMBL/GenBank/DDBJ databases">
        <title>Streptomyces rubrolavendulae MJM4426 Genome sequencing and assembly.</title>
        <authorList>
            <person name="Kim J.-G."/>
        </authorList>
    </citation>
    <scope>NUCLEOTIDE SEQUENCE [LARGE SCALE GENOMIC DNA]</scope>
    <source>
        <strain evidence="7 8">MJM4426</strain>
    </source>
</reference>
<feature type="compositionally biased region" description="Gly residues" evidence="5">
    <location>
        <begin position="137"/>
        <end position="180"/>
    </location>
</feature>